<feature type="transmembrane region" description="Helical" evidence="1">
    <location>
        <begin position="194"/>
        <end position="212"/>
    </location>
</feature>
<feature type="transmembrane region" description="Helical" evidence="1">
    <location>
        <begin position="218"/>
        <end position="235"/>
    </location>
</feature>
<dbReference type="Pfam" id="PF02517">
    <property type="entry name" value="Rce1-like"/>
    <property type="match status" value="1"/>
</dbReference>
<evidence type="ECO:0000313" key="4">
    <source>
        <dbReference type="Proteomes" id="UP000192273"/>
    </source>
</evidence>
<dbReference type="RefSeq" id="WP_081508000.1">
    <property type="nucleotide sequence ID" value="NZ_CP020474.1"/>
</dbReference>
<dbReference type="GO" id="GO:0004175">
    <property type="term" value="F:endopeptidase activity"/>
    <property type="evidence" value="ECO:0007669"/>
    <property type="project" value="UniProtKB-ARBA"/>
</dbReference>
<dbReference type="KEGG" id="rmm:ROSMUCSMR3_03314"/>
<keyword evidence="1" id="KW-0812">Transmembrane</keyword>
<feature type="transmembrane region" description="Helical" evidence="1">
    <location>
        <begin position="275"/>
        <end position="297"/>
    </location>
</feature>
<keyword evidence="1" id="KW-0472">Membrane</keyword>
<dbReference type="EMBL" id="CP020474">
    <property type="protein sequence ID" value="ARE84776.1"/>
    <property type="molecule type" value="Genomic_DNA"/>
</dbReference>
<feature type="transmembrane region" description="Helical" evidence="1">
    <location>
        <begin position="156"/>
        <end position="173"/>
    </location>
</feature>
<dbReference type="GO" id="GO:0080120">
    <property type="term" value="P:CAAX-box protein maturation"/>
    <property type="evidence" value="ECO:0007669"/>
    <property type="project" value="UniProtKB-ARBA"/>
</dbReference>
<keyword evidence="3" id="KW-0378">Hydrolase</keyword>
<organism evidence="3 4">
    <name type="scientific">Roseovarius mucosus</name>
    <dbReference type="NCBI Taxonomy" id="215743"/>
    <lineage>
        <taxon>Bacteria</taxon>
        <taxon>Pseudomonadati</taxon>
        <taxon>Pseudomonadota</taxon>
        <taxon>Alphaproteobacteria</taxon>
        <taxon>Rhodobacterales</taxon>
        <taxon>Roseobacteraceae</taxon>
        <taxon>Roseovarius</taxon>
    </lineage>
</organism>
<reference evidence="3 4" key="1">
    <citation type="submission" date="2017-03" db="EMBL/GenBank/DDBJ databases">
        <title>Genome Sequence of Roseovarius mucosus strain SMR3 Isolated from a culture of the Diatom Skeletonema marinoi.</title>
        <authorList>
            <person name="Topel M."/>
            <person name="Pinder M."/>
            <person name="Johansson O.N."/>
            <person name="Kourtchenko O."/>
            <person name="Godhe A."/>
            <person name="Clarke A.K."/>
        </authorList>
    </citation>
    <scope>NUCLEOTIDE SEQUENCE [LARGE SCALE GENOMIC DNA]</scope>
    <source>
        <strain evidence="3 4">SMR3</strain>
    </source>
</reference>
<proteinExistence type="predicted"/>
<evidence type="ECO:0000259" key="2">
    <source>
        <dbReference type="Pfam" id="PF02517"/>
    </source>
</evidence>
<dbReference type="OrthoDB" id="2680086at2"/>
<keyword evidence="4" id="KW-1185">Reference proteome</keyword>
<accession>A0A1V0RSV6</accession>
<feature type="transmembrane region" description="Helical" evidence="1">
    <location>
        <begin position="119"/>
        <end position="144"/>
    </location>
</feature>
<keyword evidence="1" id="KW-1133">Transmembrane helix</keyword>
<sequence length="313" mass="33733">MRRKRESWFLEPDEMVRTPRVPADLEYHRVYADENRKIVRGIVAIILLFAGLVLFAQVCLAVASAIDTQLLGRTGFTPLMHAAGALSLALLIPYSMLLQRWLYGVPARSLHSVAGRFRFGVFGRALIVFGPLLLIVMSVGFLLTPGDTVPWSTADLVAFFIIGMTLTPLAAAGEEYGLRGLMFRVVGSWTRESLSGAMLGIGITTVLFSFFHGTLDPYILGSYLVLFGAMATITWRTGGLEVAVVLHAVYNVSALVLATTLHLDLGGDLSSRGEIAGTPANLVPSAGLVVITAIVWWTTRKSGPARTPANSSA</sequence>
<evidence type="ECO:0000256" key="1">
    <source>
        <dbReference type="SAM" id="Phobius"/>
    </source>
</evidence>
<dbReference type="InterPro" id="IPR003675">
    <property type="entry name" value="Rce1/LyrA-like_dom"/>
</dbReference>
<dbReference type="AlphaFoldDB" id="A0A1V0RSV6"/>
<feature type="transmembrane region" description="Helical" evidence="1">
    <location>
        <begin position="78"/>
        <end position="98"/>
    </location>
</feature>
<protein>
    <submittedName>
        <fullName evidence="3">CAAX protease self-immunity</fullName>
    </submittedName>
</protein>
<feature type="transmembrane region" description="Helical" evidence="1">
    <location>
        <begin position="42"/>
        <end position="66"/>
    </location>
</feature>
<evidence type="ECO:0000313" key="3">
    <source>
        <dbReference type="EMBL" id="ARE84776.1"/>
    </source>
</evidence>
<dbReference type="Proteomes" id="UP000192273">
    <property type="component" value="Chromosome"/>
</dbReference>
<name>A0A1V0RSV6_9RHOB</name>
<dbReference type="GO" id="GO:0006508">
    <property type="term" value="P:proteolysis"/>
    <property type="evidence" value="ECO:0007669"/>
    <property type="project" value="UniProtKB-KW"/>
</dbReference>
<feature type="domain" description="CAAX prenyl protease 2/Lysostaphin resistance protein A-like" evidence="2">
    <location>
        <begin position="160"/>
        <end position="252"/>
    </location>
</feature>
<feature type="transmembrane region" description="Helical" evidence="1">
    <location>
        <begin position="242"/>
        <end position="263"/>
    </location>
</feature>
<keyword evidence="3" id="KW-0645">Protease</keyword>
<gene>
    <name evidence="3" type="ORF">ROSMUCSMR3_03314</name>
</gene>